<evidence type="ECO:0000313" key="6">
    <source>
        <dbReference type="EMBL" id="AXI01833.1"/>
    </source>
</evidence>
<reference evidence="6 7" key="1">
    <citation type="submission" date="2018-07" db="EMBL/GenBank/DDBJ databases">
        <title>Genome sequencing of Moraxellaceae gen. HYN0046.</title>
        <authorList>
            <person name="Kim M."/>
            <person name="Yi H."/>
        </authorList>
    </citation>
    <scope>NUCLEOTIDE SEQUENCE [LARGE SCALE GENOMIC DNA]</scope>
    <source>
        <strain evidence="6 7">HYN0046</strain>
    </source>
</reference>
<name>A0A345P3H4_9GAMM</name>
<dbReference type="InterPro" id="IPR007214">
    <property type="entry name" value="YbaK/aa-tRNA-synth-assoc-dom"/>
</dbReference>
<dbReference type="Pfam" id="PF04073">
    <property type="entry name" value="tRNA_edit"/>
    <property type="match status" value="1"/>
</dbReference>
<dbReference type="RefSeq" id="WP_114897943.1">
    <property type="nucleotide sequence ID" value="NZ_CP031222.1"/>
</dbReference>
<dbReference type="AlphaFoldDB" id="A0A345P3H4"/>
<dbReference type="OrthoDB" id="9809296at2"/>
<dbReference type="CDD" id="cd00002">
    <property type="entry name" value="YbaK_deacylase"/>
    <property type="match status" value="1"/>
</dbReference>
<evidence type="ECO:0000256" key="2">
    <source>
        <dbReference type="ARBA" id="ARBA00022917"/>
    </source>
</evidence>
<dbReference type="InterPro" id="IPR036754">
    <property type="entry name" value="YbaK/aa-tRNA-synt-asso_dom_sf"/>
</dbReference>
<gene>
    <name evidence="6" type="primary">ybaK</name>
    <name evidence="6" type="ORF">HYN46_02435</name>
</gene>
<dbReference type="NCBIfam" id="TIGR00011">
    <property type="entry name" value="YbaK_EbsC"/>
    <property type="match status" value="1"/>
</dbReference>
<comment type="similarity">
    <text evidence="1 4">Belongs to the prolyl-tRNA editing family. YbaK/EbsC subfamily.</text>
</comment>
<dbReference type="PANTHER" id="PTHR30411">
    <property type="entry name" value="CYTOPLASMIC PROTEIN"/>
    <property type="match status" value="1"/>
</dbReference>
<accession>A0A345P3H4</accession>
<keyword evidence="2 4" id="KW-0648">Protein biosynthesis</keyword>
<dbReference type="GO" id="GO:0002161">
    <property type="term" value="F:aminoacyl-tRNA deacylase activity"/>
    <property type="evidence" value="ECO:0007669"/>
    <property type="project" value="InterPro"/>
</dbReference>
<keyword evidence="7" id="KW-1185">Reference proteome</keyword>
<keyword evidence="3 4" id="KW-0456">Lyase</keyword>
<dbReference type="SUPFAM" id="SSF55826">
    <property type="entry name" value="YbaK/ProRS associated domain"/>
    <property type="match status" value="1"/>
</dbReference>
<protein>
    <recommendedName>
        <fullName evidence="4">Cys-tRNA(Pro)/Cys-tRNA(Cys) deacylase</fullName>
        <ecNumber evidence="4">4.2.-.-</ecNumber>
    </recommendedName>
</protein>
<dbReference type="GO" id="GO:0016829">
    <property type="term" value="F:lyase activity"/>
    <property type="evidence" value="ECO:0007669"/>
    <property type="project" value="UniProtKB-KW"/>
</dbReference>
<dbReference type="EC" id="4.2.-.-" evidence="4"/>
<dbReference type="Proteomes" id="UP000253940">
    <property type="component" value="Chromosome"/>
</dbReference>
<evidence type="ECO:0000256" key="1">
    <source>
        <dbReference type="ARBA" id="ARBA00009798"/>
    </source>
</evidence>
<dbReference type="KEGG" id="mbah:HYN46_02435"/>
<dbReference type="PANTHER" id="PTHR30411:SF0">
    <property type="entry name" value="CYS-TRNA(PRO)_CYS-TRNA(CYS) DEACYLASE YBAK"/>
    <property type="match status" value="1"/>
</dbReference>
<organism evidence="6 7">
    <name type="scientific">Aquirhabdus parva</name>
    <dbReference type="NCBI Taxonomy" id="2283318"/>
    <lineage>
        <taxon>Bacteria</taxon>
        <taxon>Pseudomonadati</taxon>
        <taxon>Pseudomonadota</taxon>
        <taxon>Gammaproteobacteria</taxon>
        <taxon>Moraxellales</taxon>
        <taxon>Moraxellaceae</taxon>
        <taxon>Aquirhabdus</taxon>
    </lineage>
</organism>
<dbReference type="EMBL" id="CP031222">
    <property type="protein sequence ID" value="AXI01833.1"/>
    <property type="molecule type" value="Genomic_DNA"/>
</dbReference>
<feature type="domain" description="YbaK/aminoacyl-tRNA synthetase-associated" evidence="5">
    <location>
        <begin position="32"/>
        <end position="142"/>
    </location>
</feature>
<evidence type="ECO:0000256" key="4">
    <source>
        <dbReference type="PIRNR" id="PIRNR006181"/>
    </source>
</evidence>
<dbReference type="Gene3D" id="3.90.960.10">
    <property type="entry name" value="YbaK/aminoacyl-tRNA synthetase-associated domain"/>
    <property type="match status" value="1"/>
</dbReference>
<evidence type="ECO:0000259" key="5">
    <source>
        <dbReference type="Pfam" id="PF04073"/>
    </source>
</evidence>
<evidence type="ECO:0000313" key="7">
    <source>
        <dbReference type="Proteomes" id="UP000253940"/>
    </source>
</evidence>
<sequence length="157" mass="17033">MTPACNTLKKQKIPYTTHEYEHDPACTNFGLEAAEKLGLAMQSVFKTLLITDEKEFFVAIIPVTHTLSLKKAAHAFGLKKVRMAQPKEAERVTGYLVGGISPIGQKKQLKTAIDASGSALDTIYVSGGKRGLDLGLKPNDLLVAIHGSQFADLIDEH</sequence>
<evidence type="ECO:0000256" key="3">
    <source>
        <dbReference type="ARBA" id="ARBA00023239"/>
    </source>
</evidence>
<dbReference type="GO" id="GO:0006412">
    <property type="term" value="P:translation"/>
    <property type="evidence" value="ECO:0007669"/>
    <property type="project" value="UniProtKB-KW"/>
</dbReference>
<proteinExistence type="inferred from homology"/>
<dbReference type="PIRSF" id="PIRSF006181">
    <property type="entry name" value="EbsC_YbaK"/>
    <property type="match status" value="1"/>
</dbReference>
<dbReference type="InterPro" id="IPR004369">
    <property type="entry name" value="Prolyl-tRNA_editing_YbaK/EbsC"/>
</dbReference>